<feature type="domain" description="AB hydrolase-1" evidence="8">
    <location>
        <begin position="29"/>
        <end position="170"/>
    </location>
</feature>
<feature type="transmembrane region" description="Helical" evidence="7">
    <location>
        <begin position="174"/>
        <end position="191"/>
    </location>
</feature>
<evidence type="ECO:0000313" key="9">
    <source>
        <dbReference type="Proteomes" id="UP000504635"/>
    </source>
</evidence>
<dbReference type="Proteomes" id="UP000504635">
    <property type="component" value="Unplaced"/>
</dbReference>
<keyword evidence="6" id="KW-0325">Glycoprotein</keyword>
<protein>
    <submittedName>
        <fullName evidence="10">Gastric triacylglycerol lipase-like</fullName>
    </submittedName>
</protein>
<name>A0A6J2X5Q6_SITOR</name>
<evidence type="ECO:0000256" key="6">
    <source>
        <dbReference type="ARBA" id="ARBA00023180"/>
    </source>
</evidence>
<evidence type="ECO:0000256" key="5">
    <source>
        <dbReference type="ARBA" id="ARBA00023098"/>
    </source>
</evidence>
<keyword evidence="2" id="KW-0732">Signal</keyword>
<evidence type="ECO:0000313" key="10">
    <source>
        <dbReference type="RefSeq" id="XP_030746512.1"/>
    </source>
</evidence>
<feature type="transmembrane region" description="Helical" evidence="7">
    <location>
        <begin position="203"/>
        <end position="223"/>
    </location>
</feature>
<keyword evidence="3" id="KW-0378">Hydrolase</keyword>
<reference evidence="10" key="1">
    <citation type="submission" date="2025-08" db="UniProtKB">
        <authorList>
            <consortium name="RefSeq"/>
        </authorList>
    </citation>
    <scope>IDENTIFICATION</scope>
    <source>
        <tissue evidence="10">Gonads</tissue>
    </source>
</reference>
<evidence type="ECO:0000259" key="8">
    <source>
        <dbReference type="Pfam" id="PF00561"/>
    </source>
</evidence>
<dbReference type="InParanoid" id="A0A6J2X5Q6"/>
<keyword evidence="7" id="KW-1133">Transmembrane helix</keyword>
<sequence length="331" mass="38347">MGNKKGVVVFLHPLSADNTVWLIGRNESYVSTFLDAEYEIWLPNWRGLRFSRGHIRKLSSLEYWNFSFHEIGLYDYSAIFKFVHSKTQRKVIAISHSMGSTALLIYASLKAEESKKFVKIFIPMGSAAYMTHTLPLARLLSYGVPNIVQAWQRYSKVGALFESHRSFQDFIKKVLLYWIAPIIVPFVPIIATGEPKMANPEYIPMTFSISFQPICIKILYHYAQLMHNGNKFSMYDYGEKSNLKRYNSKEPPEYPLENISVPVYVVYGTTDELGDVKDTEYLLEKLPESVKIYGKLKLEGYSHVDFLWAKDVKEKILQKLVKLLEKIYNSF</sequence>
<dbReference type="AlphaFoldDB" id="A0A6J2X5Q6"/>
<dbReference type="RefSeq" id="XP_030746512.1">
    <property type="nucleotide sequence ID" value="XM_030890652.1"/>
</dbReference>
<accession>A0A6J2X5Q6</accession>
<dbReference type="PANTHER" id="PTHR11005">
    <property type="entry name" value="LYSOSOMAL ACID LIPASE-RELATED"/>
    <property type="match status" value="1"/>
</dbReference>
<evidence type="ECO:0000256" key="3">
    <source>
        <dbReference type="ARBA" id="ARBA00022801"/>
    </source>
</evidence>
<dbReference type="FunFam" id="3.40.50.1820:FF:000057">
    <property type="entry name" value="Lipase"/>
    <property type="match status" value="1"/>
</dbReference>
<dbReference type="InterPro" id="IPR029058">
    <property type="entry name" value="AB_hydrolase_fold"/>
</dbReference>
<dbReference type="GO" id="GO:0016042">
    <property type="term" value="P:lipid catabolic process"/>
    <property type="evidence" value="ECO:0007669"/>
    <property type="project" value="UniProtKB-KW"/>
</dbReference>
<dbReference type="Gene3D" id="3.40.50.1820">
    <property type="entry name" value="alpha/beta hydrolase"/>
    <property type="match status" value="1"/>
</dbReference>
<dbReference type="GO" id="GO:0016787">
    <property type="term" value="F:hydrolase activity"/>
    <property type="evidence" value="ECO:0007669"/>
    <property type="project" value="UniProtKB-KW"/>
</dbReference>
<organism evidence="9 10">
    <name type="scientific">Sitophilus oryzae</name>
    <name type="common">Rice weevil</name>
    <name type="synonym">Curculio oryzae</name>
    <dbReference type="NCBI Taxonomy" id="7048"/>
    <lineage>
        <taxon>Eukaryota</taxon>
        <taxon>Metazoa</taxon>
        <taxon>Ecdysozoa</taxon>
        <taxon>Arthropoda</taxon>
        <taxon>Hexapoda</taxon>
        <taxon>Insecta</taxon>
        <taxon>Pterygota</taxon>
        <taxon>Neoptera</taxon>
        <taxon>Endopterygota</taxon>
        <taxon>Coleoptera</taxon>
        <taxon>Polyphaga</taxon>
        <taxon>Cucujiformia</taxon>
        <taxon>Curculionidae</taxon>
        <taxon>Dryophthorinae</taxon>
        <taxon>Sitophilus</taxon>
    </lineage>
</organism>
<comment type="similarity">
    <text evidence="1">Belongs to the AB hydrolase superfamily. Lipase family.</text>
</comment>
<dbReference type="KEGG" id="soy:115875233"/>
<evidence type="ECO:0000256" key="4">
    <source>
        <dbReference type="ARBA" id="ARBA00022963"/>
    </source>
</evidence>
<keyword evidence="4" id="KW-0442">Lipid degradation</keyword>
<gene>
    <name evidence="10" type="primary">LOC115875233</name>
</gene>
<dbReference type="GeneID" id="115875233"/>
<keyword evidence="5" id="KW-0443">Lipid metabolism</keyword>
<keyword evidence="9" id="KW-1185">Reference proteome</keyword>
<keyword evidence="7" id="KW-0812">Transmembrane</keyword>
<evidence type="ECO:0000256" key="2">
    <source>
        <dbReference type="ARBA" id="ARBA00022729"/>
    </source>
</evidence>
<dbReference type="InterPro" id="IPR000073">
    <property type="entry name" value="AB_hydrolase_1"/>
</dbReference>
<dbReference type="SUPFAM" id="SSF53474">
    <property type="entry name" value="alpha/beta-Hydrolases"/>
    <property type="match status" value="1"/>
</dbReference>
<evidence type="ECO:0000256" key="1">
    <source>
        <dbReference type="ARBA" id="ARBA00010701"/>
    </source>
</evidence>
<dbReference type="Pfam" id="PF00561">
    <property type="entry name" value="Abhydrolase_1"/>
    <property type="match status" value="1"/>
</dbReference>
<evidence type="ECO:0000256" key="7">
    <source>
        <dbReference type="SAM" id="Phobius"/>
    </source>
</evidence>
<dbReference type="OrthoDB" id="9974421at2759"/>
<keyword evidence="7" id="KW-0472">Membrane</keyword>
<proteinExistence type="inferred from homology"/>